<dbReference type="PANTHER" id="PTHR11439">
    <property type="entry name" value="GAG-POL-RELATED RETROTRANSPOSON"/>
    <property type="match status" value="1"/>
</dbReference>
<protein>
    <recommendedName>
        <fullName evidence="3">Mitochondrial protein</fullName>
    </recommendedName>
</protein>
<reference evidence="1 2" key="1">
    <citation type="journal article" date="2023" name="Hortic Res">
        <title>The complete reference genome for grapevine (Vitis vinifera L.) genetics and breeding.</title>
        <authorList>
            <person name="Shi X."/>
            <person name="Cao S."/>
            <person name="Wang X."/>
            <person name="Huang S."/>
            <person name="Wang Y."/>
            <person name="Liu Z."/>
            <person name="Liu W."/>
            <person name="Leng X."/>
            <person name="Peng Y."/>
            <person name="Wang N."/>
            <person name="Wang Y."/>
            <person name="Ma Z."/>
            <person name="Xu X."/>
            <person name="Zhang F."/>
            <person name="Xue H."/>
            <person name="Zhong H."/>
            <person name="Wang Y."/>
            <person name="Zhang K."/>
            <person name="Velt A."/>
            <person name="Avia K."/>
            <person name="Holtgrawe D."/>
            <person name="Grimplet J."/>
            <person name="Matus J.T."/>
            <person name="Ware D."/>
            <person name="Wu X."/>
            <person name="Wang H."/>
            <person name="Liu C."/>
            <person name="Fang Y."/>
            <person name="Rustenholz C."/>
            <person name="Cheng Z."/>
            <person name="Xiao H."/>
            <person name="Zhou Y."/>
        </authorList>
    </citation>
    <scope>NUCLEOTIDE SEQUENCE [LARGE SCALE GENOMIC DNA]</scope>
    <source>
        <strain evidence="2">cv. Pinot noir / PN40024</strain>
        <tissue evidence="1">Leaf</tissue>
    </source>
</reference>
<dbReference type="PANTHER" id="PTHR11439:SF455">
    <property type="entry name" value="RLK (RECEPTOR-LIKE PROTEIN KINASE) 8, PUTATIVE-RELATED"/>
    <property type="match status" value="1"/>
</dbReference>
<keyword evidence="2" id="KW-1185">Reference proteome</keyword>
<gene>
    <name evidence="1" type="ORF">VitviT2T_000856</name>
</gene>
<sequence length="120" mass="13688">MQKPLDSHWKVVKRIVMYLKGTFDHGLRLKRSMNLDIIGFCDADWASDPDDKRSTTGFCVYLGSNLISWNSNKQNIVSRSSTEAKYKSLATLAAKVTWIQSLLIELQIPQGLFQYYGVII</sequence>
<proteinExistence type="predicted"/>
<name>A0ABY9BEF4_VITVI</name>
<evidence type="ECO:0000313" key="1">
    <source>
        <dbReference type="EMBL" id="WJZ80992.1"/>
    </source>
</evidence>
<evidence type="ECO:0000313" key="2">
    <source>
        <dbReference type="Proteomes" id="UP001227230"/>
    </source>
</evidence>
<dbReference type="EMBL" id="CP126648">
    <property type="protein sequence ID" value="WJZ80992.1"/>
    <property type="molecule type" value="Genomic_DNA"/>
</dbReference>
<accession>A0ABY9BEF4</accession>
<dbReference type="CDD" id="cd09272">
    <property type="entry name" value="RNase_HI_RT_Ty1"/>
    <property type="match status" value="1"/>
</dbReference>
<evidence type="ECO:0008006" key="3">
    <source>
        <dbReference type="Google" id="ProtNLM"/>
    </source>
</evidence>
<dbReference type="Proteomes" id="UP001227230">
    <property type="component" value="Chromosome 1"/>
</dbReference>
<organism evidence="1 2">
    <name type="scientific">Vitis vinifera</name>
    <name type="common">Grape</name>
    <dbReference type="NCBI Taxonomy" id="29760"/>
    <lineage>
        <taxon>Eukaryota</taxon>
        <taxon>Viridiplantae</taxon>
        <taxon>Streptophyta</taxon>
        <taxon>Embryophyta</taxon>
        <taxon>Tracheophyta</taxon>
        <taxon>Spermatophyta</taxon>
        <taxon>Magnoliopsida</taxon>
        <taxon>eudicotyledons</taxon>
        <taxon>Gunneridae</taxon>
        <taxon>Pentapetalae</taxon>
        <taxon>rosids</taxon>
        <taxon>Vitales</taxon>
        <taxon>Vitaceae</taxon>
        <taxon>Viteae</taxon>
        <taxon>Vitis</taxon>
    </lineage>
</organism>